<dbReference type="EMBL" id="MCGO01000005">
    <property type="protein sequence ID" value="ORY51284.1"/>
    <property type="molecule type" value="Genomic_DNA"/>
</dbReference>
<evidence type="ECO:0000256" key="3">
    <source>
        <dbReference type="ARBA" id="ARBA00044493"/>
    </source>
</evidence>
<evidence type="ECO:0000256" key="1">
    <source>
        <dbReference type="ARBA" id="ARBA00006192"/>
    </source>
</evidence>
<accession>A0A1Y2CWR8</accession>
<dbReference type="STRING" id="329046.A0A1Y2CWR8"/>
<dbReference type="InterPro" id="IPR002885">
    <property type="entry name" value="PPR_rpt"/>
</dbReference>
<comment type="function">
    <text evidence="3">Regulates mitochondrial small subunit maturation by controlling 15S rRNA 5'-end processing. Localizes to the 5' precursor of the 15S rRNA in a position that is subsequently occupied by mS47 in the mature yeast mtSSU. Uses structure and sequence-specific RNA recognition, binding to a single-stranded region of the precursor and specifically recognizing bases -6 to -1. The exchange of Ccm1 for mS47 is coupled to the irreversible removal of precursor rRNA that is accompanied by conformational changes of the mitoribosomal proteins uS5m and mS26. These conformational changes signal completion of 5'-end rRNA processing through protection of the mature 5'-end of the 15S rRNA and stabilization of mS47. The removal of the 5' precursor together with the dissociation of Ccm1 may be catalyzed by the 5'-3' exoribonuclease Pet127. Involved in the specific removal of group I introns in mitochondrial encoded transcripts.</text>
</comment>
<reference evidence="7 8" key="1">
    <citation type="submission" date="2016-07" db="EMBL/GenBank/DDBJ databases">
        <title>Pervasive Adenine N6-methylation of Active Genes in Fungi.</title>
        <authorList>
            <consortium name="DOE Joint Genome Institute"/>
            <person name="Mondo S.J."/>
            <person name="Dannebaum R.O."/>
            <person name="Kuo R.C."/>
            <person name="Labutti K."/>
            <person name="Haridas S."/>
            <person name="Kuo A."/>
            <person name="Salamov A."/>
            <person name="Ahrendt S.R."/>
            <person name="Lipzen A."/>
            <person name="Sullivan W."/>
            <person name="Andreopoulos W.B."/>
            <person name="Clum A."/>
            <person name="Lindquist E."/>
            <person name="Daum C."/>
            <person name="Ramamoorthy G.K."/>
            <person name="Gryganskyi A."/>
            <person name="Culley D."/>
            <person name="Magnuson J.K."/>
            <person name="James T.Y."/>
            <person name="O'Malley M.A."/>
            <person name="Stajich J.E."/>
            <person name="Spatafora J.W."/>
            <person name="Visel A."/>
            <person name="Grigoriev I.V."/>
        </authorList>
    </citation>
    <scope>NUCLEOTIDE SEQUENCE [LARGE SCALE GENOMIC DNA]</scope>
    <source>
        <strain evidence="7 8">JEL800</strain>
    </source>
</reference>
<feature type="repeat" description="PPR" evidence="5">
    <location>
        <begin position="309"/>
        <end position="339"/>
    </location>
</feature>
<evidence type="ECO:0000256" key="2">
    <source>
        <dbReference type="ARBA" id="ARBA00022737"/>
    </source>
</evidence>
<dbReference type="Pfam" id="PF13812">
    <property type="entry name" value="PPR_3"/>
    <property type="match status" value="1"/>
</dbReference>
<evidence type="ECO:0000256" key="6">
    <source>
        <dbReference type="SAM" id="MobiDB-lite"/>
    </source>
</evidence>
<dbReference type="Gene3D" id="1.25.40.10">
    <property type="entry name" value="Tetratricopeptide repeat domain"/>
    <property type="match status" value="2"/>
</dbReference>
<dbReference type="PROSITE" id="PS51375">
    <property type="entry name" value="PPR"/>
    <property type="match status" value="1"/>
</dbReference>
<keyword evidence="8" id="KW-1185">Reference proteome</keyword>
<proteinExistence type="inferred from homology"/>
<dbReference type="AlphaFoldDB" id="A0A1Y2CWR8"/>
<evidence type="ECO:0000313" key="7">
    <source>
        <dbReference type="EMBL" id="ORY51284.1"/>
    </source>
</evidence>
<comment type="caution">
    <text evidence="7">The sequence shown here is derived from an EMBL/GenBank/DDBJ whole genome shotgun (WGS) entry which is preliminary data.</text>
</comment>
<comment type="subunit">
    <text evidence="4">Binds to mitochondrial small subunit 15S rRNA.</text>
</comment>
<keyword evidence="2" id="KW-0677">Repeat</keyword>
<comment type="similarity">
    <text evidence="1">Belongs to the CCM1 family.</text>
</comment>
<dbReference type="PANTHER" id="PTHR47447:SF17">
    <property type="entry name" value="OS12G0638900 PROTEIN"/>
    <property type="match status" value="1"/>
</dbReference>
<evidence type="ECO:0008006" key="9">
    <source>
        <dbReference type="Google" id="ProtNLM"/>
    </source>
</evidence>
<dbReference type="NCBIfam" id="TIGR00756">
    <property type="entry name" value="PPR"/>
    <property type="match status" value="2"/>
</dbReference>
<gene>
    <name evidence="7" type="ORF">BCR33DRAFT_762083</name>
</gene>
<dbReference type="Pfam" id="PF12854">
    <property type="entry name" value="PPR_1"/>
    <property type="match status" value="1"/>
</dbReference>
<evidence type="ECO:0000313" key="8">
    <source>
        <dbReference type="Proteomes" id="UP000193642"/>
    </source>
</evidence>
<dbReference type="PANTHER" id="PTHR47447">
    <property type="entry name" value="OS03G0856100 PROTEIN"/>
    <property type="match status" value="1"/>
</dbReference>
<evidence type="ECO:0000256" key="4">
    <source>
        <dbReference type="ARBA" id="ARBA00044511"/>
    </source>
</evidence>
<protein>
    <recommendedName>
        <fullName evidence="9">Pentacotripeptide-repeat region of PRORP domain-containing protein</fullName>
    </recommendedName>
</protein>
<sequence>MHQLRAARQLISLAQLRPLSPRRALSQLTTDAHVPSISRSKKPLPSQTQNQNQNQSKSDPNLLSTSLRFAVENENKQIASKAFSQLLQLNALKSKDAALEPDLLKKMIALFASNTIGDRPVHQLEETLRLLENILSLLPPSETSEAELKPYLELLNRLDKVDRFSSTWTHIVESAQDSGFTAPQLSLDIYNQALDIFGRHGLFQSANEVFGLLIKASTPVPLASGEFTQPMTAPPNDDSYFNLMNSHLSRAKPDLTGALVHFEQMTINASPPPTLPIFNLLIQAAGKLRDFATVKLLMDMLEPAGLLPNHITYNILIDAYSKAGDVENARKVLEEWNEAVQERNSDSTKKRLVPPTTVTFNTLMSMCAKQNGTPEEAQFLLKAMLQTVGVNKLTATAYMDVFKRRGDYAACREAFEMFETELGVPKFTEGYNVLLSCYGYTKNLDEMDRIYQEMLKTCRPTFITFRILVSACAAKLDVARLERWIKEMNNWDYDPDEMMLETVFRAIISDAKLSTGSKTVMEFVNKYLQNQEIKNVRLANVVLEAHIHDYLVLCSGPFDLSEVLQRSQFDTYLFATRKPNLYTLKALLDAVEIGLAREGGVIEKEETAKTLVKICEKGNVSVQQEQMTRVMNGLLAE</sequence>
<name>A0A1Y2CWR8_9FUNG</name>
<dbReference type="OrthoDB" id="185373at2759"/>
<feature type="region of interest" description="Disordered" evidence="6">
    <location>
        <begin position="28"/>
        <end position="61"/>
    </location>
</feature>
<organism evidence="7 8">
    <name type="scientific">Rhizoclosmatium globosum</name>
    <dbReference type="NCBI Taxonomy" id="329046"/>
    <lineage>
        <taxon>Eukaryota</taxon>
        <taxon>Fungi</taxon>
        <taxon>Fungi incertae sedis</taxon>
        <taxon>Chytridiomycota</taxon>
        <taxon>Chytridiomycota incertae sedis</taxon>
        <taxon>Chytridiomycetes</taxon>
        <taxon>Chytridiales</taxon>
        <taxon>Chytriomycetaceae</taxon>
        <taxon>Rhizoclosmatium</taxon>
    </lineage>
</organism>
<evidence type="ECO:0000256" key="5">
    <source>
        <dbReference type="PROSITE-ProRule" id="PRU00708"/>
    </source>
</evidence>
<dbReference type="Proteomes" id="UP000193642">
    <property type="component" value="Unassembled WGS sequence"/>
</dbReference>
<dbReference type="InterPro" id="IPR011990">
    <property type="entry name" value="TPR-like_helical_dom_sf"/>
</dbReference>